<organism evidence="4 5">
    <name type="scientific">Blattamonas nauphoetae</name>
    <dbReference type="NCBI Taxonomy" id="2049346"/>
    <lineage>
        <taxon>Eukaryota</taxon>
        <taxon>Metamonada</taxon>
        <taxon>Preaxostyla</taxon>
        <taxon>Oxymonadida</taxon>
        <taxon>Blattamonas</taxon>
    </lineage>
</organism>
<feature type="compositionally biased region" description="Basic and acidic residues" evidence="1">
    <location>
        <begin position="845"/>
        <end position="857"/>
    </location>
</feature>
<dbReference type="Pfam" id="PF12937">
    <property type="entry name" value="F-box-like"/>
    <property type="match status" value="1"/>
</dbReference>
<feature type="region of interest" description="Disordered" evidence="1">
    <location>
        <begin position="778"/>
        <end position="873"/>
    </location>
</feature>
<feature type="transmembrane region" description="Helical" evidence="2">
    <location>
        <begin position="120"/>
        <end position="140"/>
    </location>
</feature>
<dbReference type="InterPro" id="IPR001810">
    <property type="entry name" value="F-box_dom"/>
</dbReference>
<dbReference type="InterPro" id="IPR036047">
    <property type="entry name" value="F-box-like_dom_sf"/>
</dbReference>
<keyword evidence="2" id="KW-1133">Transmembrane helix</keyword>
<evidence type="ECO:0000256" key="1">
    <source>
        <dbReference type="SAM" id="MobiDB-lite"/>
    </source>
</evidence>
<accession>A0ABQ9X080</accession>
<feature type="transmembrane region" description="Helical" evidence="2">
    <location>
        <begin position="484"/>
        <end position="512"/>
    </location>
</feature>
<feature type="region of interest" description="Disordered" evidence="1">
    <location>
        <begin position="668"/>
        <end position="736"/>
    </location>
</feature>
<feature type="transmembrane region" description="Helical" evidence="2">
    <location>
        <begin position="191"/>
        <end position="210"/>
    </location>
</feature>
<feature type="compositionally biased region" description="Polar residues" evidence="1">
    <location>
        <begin position="829"/>
        <end position="843"/>
    </location>
</feature>
<feature type="transmembrane region" description="Helical" evidence="2">
    <location>
        <begin position="605"/>
        <end position="624"/>
    </location>
</feature>
<keyword evidence="2" id="KW-0472">Membrane</keyword>
<feature type="compositionally biased region" description="Low complexity" evidence="1">
    <location>
        <begin position="709"/>
        <end position="719"/>
    </location>
</feature>
<dbReference type="SUPFAM" id="SSF81383">
    <property type="entry name" value="F-box domain"/>
    <property type="match status" value="1"/>
</dbReference>
<dbReference type="Proteomes" id="UP001281761">
    <property type="component" value="Unassembled WGS sequence"/>
</dbReference>
<evidence type="ECO:0000313" key="5">
    <source>
        <dbReference type="Proteomes" id="UP001281761"/>
    </source>
</evidence>
<feature type="transmembrane region" description="Helical" evidence="2">
    <location>
        <begin position="89"/>
        <end position="114"/>
    </location>
</feature>
<evidence type="ECO:0000256" key="2">
    <source>
        <dbReference type="SAM" id="Phobius"/>
    </source>
</evidence>
<feature type="compositionally biased region" description="Basic residues" evidence="1">
    <location>
        <begin position="670"/>
        <end position="679"/>
    </location>
</feature>
<name>A0ABQ9X080_9EUKA</name>
<feature type="compositionally biased region" description="Low complexity" evidence="1">
    <location>
        <begin position="388"/>
        <end position="402"/>
    </location>
</feature>
<reference evidence="4 5" key="1">
    <citation type="journal article" date="2022" name="bioRxiv">
        <title>Genomics of Preaxostyla Flagellates Illuminates Evolutionary Transitions and the Path Towards Mitochondrial Loss.</title>
        <authorList>
            <person name="Novak L.V.F."/>
            <person name="Treitli S.C."/>
            <person name="Pyrih J."/>
            <person name="Halakuc P."/>
            <person name="Pipaliya S.V."/>
            <person name="Vacek V."/>
            <person name="Brzon O."/>
            <person name="Soukal P."/>
            <person name="Eme L."/>
            <person name="Dacks J.B."/>
            <person name="Karnkowska A."/>
            <person name="Elias M."/>
            <person name="Hampl V."/>
        </authorList>
    </citation>
    <scope>NUCLEOTIDE SEQUENCE [LARGE SCALE GENOMIC DNA]</scope>
    <source>
        <strain evidence="4">NAU3</strain>
        <tissue evidence="4">Gut</tissue>
    </source>
</reference>
<sequence>MDLPEDVLSSIFTYLPTIRDVHTISQVSHKWRAASQQRRVWATFLRKDFLLPGKDHEHERFTYRNMTLTLSRKIEEKQIRRELGRLRKLLVQLQLLLLWGSVAVSLSTLLLKFFVLPTTLNLQIGFSGVFLVLGLSSLLLTFSKSSSDFHPIFRLVLFLISLTSTSIKFLIDFPHLLLTHPWTADLPLSFLFLMVISLLILLLYQTIMSYRRQISTDIDFSPLILFVGLIVILSQAVPIYHSFIKLTETKLHYFFPPHCRGDLPAALLPTFSLRRSSYFRFSSLTTDLHETVFDRASFSFADPRLSFDNCTSQQSPASFLSRLKFCCPRPLEDTCPSSHYKSIPPIPSWLNQPLFSIDPNSLESTPPLRIDWLNSDWPLSCPVTHPFSESSFSGTSESSHGSDQPEGAPLPSLWMPSSDIFGKRLSLLQMEFFVFVAFAFTTRIISSVISLRTPQVEYRIRSSTMLLKAQHRNSPFFTDTTCRLFSILSFLFFPISTWAFPFISAFSVYLIVRRMSGKMAMIDSIVVVLCVAVALVWWIDKSCRVLFLILKHWSVVCVQLAKRWQRERQLLKASKTDVFPGNSSFSAPIPLSSLSGSKTESKLDLVAIFIAVSVGRLLTHYVVWKTKRQDKKRNATGRERVVREPLMERLGSFIGRAGHAFDVNLSLSRRQGRTRRSRAKGTNALSLTHPRPRNATDTADTDEDQVAMSPSPSILSPSPSLSPTPSPSSDDGEMSLAMSPVYSRQPYSLSDDSDDQPMFSNHSHPSVTFVFTQHPLPPLAPLSQPSHHSNSSPLLFSDEDTPRGDEITPNEDEQRCSASRVSQMEEGENANTNTHQPQTTPKQSQRRDRKERRENRGRGGRGRGRTAVNASPHALSLLEKDLIETIIELEGMQ</sequence>
<protein>
    <recommendedName>
        <fullName evidence="3">F-box domain-containing protein</fullName>
    </recommendedName>
</protein>
<dbReference type="Gene3D" id="1.20.1280.50">
    <property type="match status" value="1"/>
</dbReference>
<dbReference type="EMBL" id="JARBJD010000272">
    <property type="protein sequence ID" value="KAK2945120.1"/>
    <property type="molecule type" value="Genomic_DNA"/>
</dbReference>
<feature type="region of interest" description="Disordered" evidence="1">
    <location>
        <begin position="388"/>
        <end position="407"/>
    </location>
</feature>
<feature type="transmembrane region" description="Helical" evidence="2">
    <location>
        <begin position="222"/>
        <end position="241"/>
    </location>
</feature>
<keyword evidence="2" id="KW-0812">Transmembrane</keyword>
<feature type="transmembrane region" description="Helical" evidence="2">
    <location>
        <begin position="152"/>
        <end position="171"/>
    </location>
</feature>
<gene>
    <name evidence="4" type="ORF">BLNAU_19969</name>
</gene>
<dbReference type="PROSITE" id="PS50181">
    <property type="entry name" value="FBOX"/>
    <property type="match status" value="1"/>
</dbReference>
<keyword evidence="5" id="KW-1185">Reference proteome</keyword>
<proteinExistence type="predicted"/>
<comment type="caution">
    <text evidence="4">The sequence shown here is derived from an EMBL/GenBank/DDBJ whole genome shotgun (WGS) entry which is preliminary data.</text>
</comment>
<feature type="domain" description="F-box" evidence="3">
    <location>
        <begin position="1"/>
        <end position="44"/>
    </location>
</feature>
<evidence type="ECO:0000259" key="3">
    <source>
        <dbReference type="PROSITE" id="PS50181"/>
    </source>
</evidence>
<evidence type="ECO:0000313" key="4">
    <source>
        <dbReference type="EMBL" id="KAK2945120.1"/>
    </source>
</evidence>
<feature type="transmembrane region" description="Helical" evidence="2">
    <location>
        <begin position="519"/>
        <end position="539"/>
    </location>
</feature>
<dbReference type="SMART" id="SM00256">
    <property type="entry name" value="FBOX"/>
    <property type="match status" value="1"/>
</dbReference>